<dbReference type="AlphaFoldDB" id="A0AAJ0MBT3"/>
<evidence type="ECO:0000313" key="1">
    <source>
        <dbReference type="EMBL" id="KAK3348922.1"/>
    </source>
</evidence>
<reference evidence="1" key="1">
    <citation type="journal article" date="2023" name="Mol. Phylogenet. Evol.">
        <title>Genome-scale phylogeny and comparative genomics of the fungal order Sordariales.</title>
        <authorList>
            <person name="Hensen N."/>
            <person name="Bonometti L."/>
            <person name="Westerberg I."/>
            <person name="Brannstrom I.O."/>
            <person name="Guillou S."/>
            <person name="Cros-Aarteil S."/>
            <person name="Calhoun S."/>
            <person name="Haridas S."/>
            <person name="Kuo A."/>
            <person name="Mondo S."/>
            <person name="Pangilinan J."/>
            <person name="Riley R."/>
            <person name="LaButti K."/>
            <person name="Andreopoulos B."/>
            <person name="Lipzen A."/>
            <person name="Chen C."/>
            <person name="Yan M."/>
            <person name="Daum C."/>
            <person name="Ng V."/>
            <person name="Clum A."/>
            <person name="Steindorff A."/>
            <person name="Ohm R.A."/>
            <person name="Martin F."/>
            <person name="Silar P."/>
            <person name="Natvig D.O."/>
            <person name="Lalanne C."/>
            <person name="Gautier V."/>
            <person name="Ament-Velasquez S.L."/>
            <person name="Kruys A."/>
            <person name="Hutchinson M.I."/>
            <person name="Powell A.J."/>
            <person name="Barry K."/>
            <person name="Miller A.N."/>
            <person name="Grigoriev I.V."/>
            <person name="Debuchy R."/>
            <person name="Gladieux P."/>
            <person name="Hiltunen Thoren M."/>
            <person name="Johannesson H."/>
        </authorList>
    </citation>
    <scope>NUCLEOTIDE SEQUENCE</scope>
    <source>
        <strain evidence="1">CBS 955.72</strain>
    </source>
</reference>
<keyword evidence="2" id="KW-1185">Reference proteome</keyword>
<gene>
    <name evidence="1" type="ORF">B0T25DRAFT_569584</name>
</gene>
<evidence type="ECO:0000313" key="2">
    <source>
        <dbReference type="Proteomes" id="UP001275084"/>
    </source>
</evidence>
<accession>A0AAJ0MBT3</accession>
<proteinExistence type="predicted"/>
<reference evidence="1" key="2">
    <citation type="submission" date="2023-06" db="EMBL/GenBank/DDBJ databases">
        <authorList>
            <consortium name="Lawrence Berkeley National Laboratory"/>
            <person name="Haridas S."/>
            <person name="Hensen N."/>
            <person name="Bonometti L."/>
            <person name="Westerberg I."/>
            <person name="Brannstrom I.O."/>
            <person name="Guillou S."/>
            <person name="Cros-Aarteil S."/>
            <person name="Calhoun S."/>
            <person name="Kuo A."/>
            <person name="Mondo S."/>
            <person name="Pangilinan J."/>
            <person name="Riley R."/>
            <person name="Labutti K."/>
            <person name="Andreopoulos B."/>
            <person name="Lipzen A."/>
            <person name="Chen C."/>
            <person name="Yanf M."/>
            <person name="Daum C."/>
            <person name="Ng V."/>
            <person name="Clum A."/>
            <person name="Steindorff A."/>
            <person name="Ohm R."/>
            <person name="Martin F."/>
            <person name="Silar P."/>
            <person name="Natvig D."/>
            <person name="Lalanne C."/>
            <person name="Gautier V."/>
            <person name="Ament-Velasquez S.L."/>
            <person name="Kruys A."/>
            <person name="Hutchinson M.I."/>
            <person name="Powell A.J."/>
            <person name="Barry K."/>
            <person name="Miller A.N."/>
            <person name="Grigoriev I.V."/>
            <person name="Debuchy R."/>
            <person name="Gladieux P."/>
            <person name="Thoren M.H."/>
            <person name="Johannesson H."/>
        </authorList>
    </citation>
    <scope>NUCLEOTIDE SEQUENCE</scope>
    <source>
        <strain evidence="1">CBS 955.72</strain>
    </source>
</reference>
<comment type="caution">
    <text evidence="1">The sequence shown here is derived from an EMBL/GenBank/DDBJ whole genome shotgun (WGS) entry which is preliminary data.</text>
</comment>
<dbReference type="EMBL" id="JAUIQD010000005">
    <property type="protein sequence ID" value="KAK3348922.1"/>
    <property type="molecule type" value="Genomic_DNA"/>
</dbReference>
<name>A0AAJ0MBT3_9PEZI</name>
<dbReference type="Proteomes" id="UP001275084">
    <property type="component" value="Unassembled WGS sequence"/>
</dbReference>
<sequence length="106" mass="11663">MEERHMDVGIPGCLGHLHEVALDRARNQILDVVKLAPRGRTMPGWSHTAISFAVLLPGIVQYRFASSSCSPRELKDVKAYVTHILNTLGRTPESVLNAATPQSTLF</sequence>
<organism evidence="1 2">
    <name type="scientific">Lasiosphaeria hispida</name>
    <dbReference type="NCBI Taxonomy" id="260671"/>
    <lineage>
        <taxon>Eukaryota</taxon>
        <taxon>Fungi</taxon>
        <taxon>Dikarya</taxon>
        <taxon>Ascomycota</taxon>
        <taxon>Pezizomycotina</taxon>
        <taxon>Sordariomycetes</taxon>
        <taxon>Sordariomycetidae</taxon>
        <taxon>Sordariales</taxon>
        <taxon>Lasiosphaeriaceae</taxon>
        <taxon>Lasiosphaeria</taxon>
    </lineage>
</organism>
<protein>
    <submittedName>
        <fullName evidence="1">Uncharacterized protein</fullName>
    </submittedName>
</protein>